<dbReference type="SUPFAM" id="SSF51735">
    <property type="entry name" value="NAD(P)-binding Rossmann-fold domains"/>
    <property type="match status" value="1"/>
</dbReference>
<evidence type="ECO:0000259" key="2">
    <source>
        <dbReference type="Pfam" id="PF13460"/>
    </source>
</evidence>
<dbReference type="Gene3D" id="3.40.50.720">
    <property type="entry name" value="NAD(P)-binding Rossmann-like Domain"/>
    <property type="match status" value="1"/>
</dbReference>
<dbReference type="Pfam" id="PF13460">
    <property type="entry name" value="NAD_binding_10"/>
    <property type="match status" value="1"/>
</dbReference>
<evidence type="ECO:0000313" key="3">
    <source>
        <dbReference type="EMBL" id="MFD1934513.1"/>
    </source>
</evidence>
<evidence type="ECO:0000256" key="1">
    <source>
        <dbReference type="SAM" id="MobiDB-lite"/>
    </source>
</evidence>
<gene>
    <name evidence="3" type="ORF">ACFSKW_23880</name>
</gene>
<sequence length="93" mass="9780">MRVFVAGGTGVLGRRLVPQLVARGHQVTATATSADKLVLEQMGAEAVLRNGLDARSVGEAVAKAQPEVITNTGPTGLSDKPPRFDHLVRRPPT</sequence>
<proteinExistence type="predicted"/>
<feature type="domain" description="NAD(P)-binding" evidence="2">
    <location>
        <begin position="7"/>
        <end position="76"/>
    </location>
</feature>
<dbReference type="InterPro" id="IPR016040">
    <property type="entry name" value="NAD(P)-bd_dom"/>
</dbReference>
<accession>A0ABW4SZ89</accession>
<feature type="region of interest" description="Disordered" evidence="1">
    <location>
        <begin position="67"/>
        <end position="93"/>
    </location>
</feature>
<dbReference type="EMBL" id="JBHUFV010000034">
    <property type="protein sequence ID" value="MFD1934513.1"/>
    <property type="molecule type" value="Genomic_DNA"/>
</dbReference>
<evidence type="ECO:0000313" key="4">
    <source>
        <dbReference type="Proteomes" id="UP001597368"/>
    </source>
</evidence>
<dbReference type="InterPro" id="IPR036291">
    <property type="entry name" value="NAD(P)-bd_dom_sf"/>
</dbReference>
<comment type="caution">
    <text evidence="3">The sequence shown here is derived from an EMBL/GenBank/DDBJ whole genome shotgun (WGS) entry which is preliminary data.</text>
</comment>
<keyword evidence="4" id="KW-1185">Reference proteome</keyword>
<dbReference type="Proteomes" id="UP001597368">
    <property type="component" value="Unassembled WGS sequence"/>
</dbReference>
<name>A0ABW4SZ89_9ACTN</name>
<dbReference type="RefSeq" id="WP_379574597.1">
    <property type="nucleotide sequence ID" value="NZ_JBHUFV010000034.1"/>
</dbReference>
<protein>
    <submittedName>
        <fullName evidence="3">NAD(P)H-binding protein</fullName>
    </submittedName>
</protein>
<feature type="compositionally biased region" description="Basic and acidic residues" evidence="1">
    <location>
        <begin position="80"/>
        <end position="93"/>
    </location>
</feature>
<organism evidence="3 4">
    <name type="scientific">Nonomuraea mangrovi</name>
    <dbReference type="NCBI Taxonomy" id="2316207"/>
    <lineage>
        <taxon>Bacteria</taxon>
        <taxon>Bacillati</taxon>
        <taxon>Actinomycetota</taxon>
        <taxon>Actinomycetes</taxon>
        <taxon>Streptosporangiales</taxon>
        <taxon>Streptosporangiaceae</taxon>
        <taxon>Nonomuraea</taxon>
    </lineage>
</organism>
<reference evidence="4" key="1">
    <citation type="journal article" date="2019" name="Int. J. Syst. Evol. Microbiol.">
        <title>The Global Catalogue of Microorganisms (GCM) 10K type strain sequencing project: providing services to taxonomists for standard genome sequencing and annotation.</title>
        <authorList>
            <consortium name="The Broad Institute Genomics Platform"/>
            <consortium name="The Broad Institute Genome Sequencing Center for Infectious Disease"/>
            <person name="Wu L."/>
            <person name="Ma J."/>
        </authorList>
    </citation>
    <scope>NUCLEOTIDE SEQUENCE [LARGE SCALE GENOMIC DNA]</scope>
    <source>
        <strain evidence="4">ICMP 6774ER</strain>
    </source>
</reference>